<comment type="caution">
    <text evidence="1">The sequence shown here is derived from an EMBL/GenBank/DDBJ whole genome shotgun (WGS) entry which is preliminary data.</text>
</comment>
<feature type="non-terminal residue" evidence="1">
    <location>
        <position position="169"/>
    </location>
</feature>
<gene>
    <name evidence="1" type="ORF">PFISCL1PPCAC_17368</name>
</gene>
<proteinExistence type="predicted"/>
<evidence type="ECO:0000313" key="1">
    <source>
        <dbReference type="EMBL" id="GMT26071.1"/>
    </source>
</evidence>
<accession>A0AAV5W1R8</accession>
<dbReference type="AlphaFoldDB" id="A0AAV5W1R8"/>
<dbReference type="Proteomes" id="UP001432322">
    <property type="component" value="Unassembled WGS sequence"/>
</dbReference>
<protein>
    <submittedName>
        <fullName evidence="1">Uncharacterized protein</fullName>
    </submittedName>
</protein>
<keyword evidence="2" id="KW-1185">Reference proteome</keyword>
<organism evidence="1 2">
    <name type="scientific">Pristionchus fissidentatus</name>
    <dbReference type="NCBI Taxonomy" id="1538716"/>
    <lineage>
        <taxon>Eukaryota</taxon>
        <taxon>Metazoa</taxon>
        <taxon>Ecdysozoa</taxon>
        <taxon>Nematoda</taxon>
        <taxon>Chromadorea</taxon>
        <taxon>Rhabditida</taxon>
        <taxon>Rhabditina</taxon>
        <taxon>Diplogasteromorpha</taxon>
        <taxon>Diplogasteroidea</taxon>
        <taxon>Neodiplogasteridae</taxon>
        <taxon>Pristionchus</taxon>
    </lineage>
</organism>
<dbReference type="EMBL" id="BTSY01000004">
    <property type="protein sequence ID" value="GMT26071.1"/>
    <property type="molecule type" value="Genomic_DNA"/>
</dbReference>
<name>A0AAV5W1R8_9BILA</name>
<reference evidence="1" key="1">
    <citation type="submission" date="2023-10" db="EMBL/GenBank/DDBJ databases">
        <title>Genome assembly of Pristionchus species.</title>
        <authorList>
            <person name="Yoshida K."/>
            <person name="Sommer R.J."/>
        </authorList>
    </citation>
    <scope>NUCLEOTIDE SEQUENCE</scope>
    <source>
        <strain evidence="1">RS5133</strain>
    </source>
</reference>
<evidence type="ECO:0000313" key="2">
    <source>
        <dbReference type="Proteomes" id="UP001432322"/>
    </source>
</evidence>
<sequence>ISLYSRFISLNMGLPQDFLLLSLESREDHRASPLVLLDGRDAFVGLELVAYSALLQIELLHDGAVGHAAEVARGDRRLLKFVDERGDACDARVVRAGVEGPGSGRVGRAGGRFLDARRTLALGILGVLRATGYGVDDLAVDEQATRLELGQRNRTVDCGGHSGREQPNR</sequence>
<feature type="non-terminal residue" evidence="1">
    <location>
        <position position="1"/>
    </location>
</feature>